<dbReference type="Proteomes" id="UP000019484">
    <property type="component" value="Unassembled WGS sequence"/>
</dbReference>
<dbReference type="OrthoDB" id="5418203at2759"/>
<feature type="compositionally biased region" description="Pro residues" evidence="1">
    <location>
        <begin position="71"/>
        <end position="81"/>
    </location>
</feature>
<keyword evidence="3" id="KW-1185">Reference proteome</keyword>
<dbReference type="AlphaFoldDB" id="W9XXG5"/>
<evidence type="ECO:0000313" key="3">
    <source>
        <dbReference type="Proteomes" id="UP000019484"/>
    </source>
</evidence>
<evidence type="ECO:0000313" key="2">
    <source>
        <dbReference type="EMBL" id="EXJ82055.1"/>
    </source>
</evidence>
<feature type="compositionally biased region" description="Acidic residues" evidence="1">
    <location>
        <begin position="33"/>
        <end position="51"/>
    </location>
</feature>
<comment type="caution">
    <text evidence="2">The sequence shown here is derived from an EMBL/GenBank/DDBJ whole genome shotgun (WGS) entry which is preliminary data.</text>
</comment>
<dbReference type="HOGENOM" id="CLU_087700_1_0_1"/>
<dbReference type="EMBL" id="AMWN01000007">
    <property type="protein sequence ID" value="EXJ82055.1"/>
    <property type="molecule type" value="Genomic_DNA"/>
</dbReference>
<feature type="compositionally biased region" description="Basic and acidic residues" evidence="1">
    <location>
        <begin position="145"/>
        <end position="183"/>
    </location>
</feature>
<reference evidence="2 3" key="1">
    <citation type="submission" date="2013-03" db="EMBL/GenBank/DDBJ databases">
        <title>The Genome Sequence of Capronia coronata CBS 617.96.</title>
        <authorList>
            <consortium name="The Broad Institute Genomics Platform"/>
            <person name="Cuomo C."/>
            <person name="de Hoog S."/>
            <person name="Gorbushina A."/>
            <person name="Walker B."/>
            <person name="Young S.K."/>
            <person name="Zeng Q."/>
            <person name="Gargeya S."/>
            <person name="Fitzgerald M."/>
            <person name="Haas B."/>
            <person name="Abouelleil A."/>
            <person name="Allen A.W."/>
            <person name="Alvarado L."/>
            <person name="Arachchi H.M."/>
            <person name="Berlin A.M."/>
            <person name="Chapman S.B."/>
            <person name="Gainer-Dewar J."/>
            <person name="Goldberg J."/>
            <person name="Griggs A."/>
            <person name="Gujja S."/>
            <person name="Hansen M."/>
            <person name="Howarth C."/>
            <person name="Imamovic A."/>
            <person name="Ireland A."/>
            <person name="Larimer J."/>
            <person name="McCowan C."/>
            <person name="Murphy C."/>
            <person name="Pearson M."/>
            <person name="Poon T.W."/>
            <person name="Priest M."/>
            <person name="Roberts A."/>
            <person name="Saif S."/>
            <person name="Shea T."/>
            <person name="Sisk P."/>
            <person name="Sykes S."/>
            <person name="Wortman J."/>
            <person name="Nusbaum C."/>
            <person name="Birren B."/>
        </authorList>
    </citation>
    <scope>NUCLEOTIDE SEQUENCE [LARGE SCALE GENOMIC DNA]</scope>
    <source>
        <strain evidence="2 3">CBS 617.96</strain>
    </source>
</reference>
<protein>
    <submittedName>
        <fullName evidence="2">Uncharacterized protein</fullName>
    </submittedName>
</protein>
<dbReference type="RefSeq" id="XP_007727176.1">
    <property type="nucleotide sequence ID" value="XM_007728986.1"/>
</dbReference>
<name>W9XXG5_9EURO</name>
<evidence type="ECO:0000256" key="1">
    <source>
        <dbReference type="SAM" id="MobiDB-lite"/>
    </source>
</evidence>
<dbReference type="eggNOG" id="ENOG502SQFV">
    <property type="taxonomic scope" value="Eukaryota"/>
</dbReference>
<accession>W9XXG5</accession>
<proteinExistence type="predicted"/>
<feature type="compositionally biased region" description="Basic and acidic residues" evidence="1">
    <location>
        <begin position="116"/>
        <end position="126"/>
    </location>
</feature>
<dbReference type="GeneID" id="19162975"/>
<gene>
    <name evidence="2" type="ORF">A1O1_08124</name>
</gene>
<sequence length="189" mass="21257">MESTKVGKLHIDLPAESTKPKVLTKTKQKKEEEVIDSWEDDDDLSSLEDTETPTGGSDTVRKPLMSKDPALRPPPPPPTPISPENADQRIDWSPAQVLGGGRPQAYRPSSPLTGNDSDRERRRPEKTTATASRLIAAGLGIKPPKKTEEQRQYDRAVREQEIRRRTKEKEDQERQREAEEKAKAAVWDA</sequence>
<organism evidence="2 3">
    <name type="scientific">Capronia coronata CBS 617.96</name>
    <dbReference type="NCBI Taxonomy" id="1182541"/>
    <lineage>
        <taxon>Eukaryota</taxon>
        <taxon>Fungi</taxon>
        <taxon>Dikarya</taxon>
        <taxon>Ascomycota</taxon>
        <taxon>Pezizomycotina</taxon>
        <taxon>Eurotiomycetes</taxon>
        <taxon>Chaetothyriomycetidae</taxon>
        <taxon>Chaetothyriales</taxon>
        <taxon>Herpotrichiellaceae</taxon>
        <taxon>Capronia</taxon>
    </lineage>
</organism>
<feature type="region of interest" description="Disordered" evidence="1">
    <location>
        <begin position="1"/>
        <end position="189"/>
    </location>
</feature>